<dbReference type="UniPathway" id="UPA00344"/>
<evidence type="ECO:0008006" key="3">
    <source>
        <dbReference type="Google" id="ProtNLM"/>
    </source>
</evidence>
<dbReference type="Pfam" id="PF02597">
    <property type="entry name" value="ThiS"/>
    <property type="match status" value="1"/>
</dbReference>
<protein>
    <recommendedName>
        <fullName evidence="3">Molybdopterin converting factor subunit 1</fullName>
    </recommendedName>
</protein>
<dbReference type="InterPro" id="IPR003749">
    <property type="entry name" value="ThiS/MoaD-like"/>
</dbReference>
<name>A0A381QYG2_9ZZZZ</name>
<dbReference type="PANTHER" id="PTHR33359">
    <property type="entry name" value="MOLYBDOPTERIN SYNTHASE SULFUR CARRIER SUBUNIT"/>
    <property type="match status" value="1"/>
</dbReference>
<evidence type="ECO:0000313" key="2">
    <source>
        <dbReference type="EMBL" id="SUZ83588.1"/>
    </source>
</evidence>
<proteinExistence type="predicted"/>
<dbReference type="InterPro" id="IPR012675">
    <property type="entry name" value="Beta-grasp_dom_sf"/>
</dbReference>
<dbReference type="GO" id="GO:0006777">
    <property type="term" value="P:Mo-molybdopterin cofactor biosynthetic process"/>
    <property type="evidence" value="ECO:0007669"/>
    <property type="project" value="InterPro"/>
</dbReference>
<dbReference type="SUPFAM" id="SSF54285">
    <property type="entry name" value="MoaD/ThiS"/>
    <property type="match status" value="1"/>
</dbReference>
<dbReference type="InterPro" id="IPR044672">
    <property type="entry name" value="MOCS2A"/>
</dbReference>
<dbReference type="GO" id="GO:1990133">
    <property type="term" value="C:molybdopterin adenylyltransferase complex"/>
    <property type="evidence" value="ECO:0007669"/>
    <property type="project" value="TreeGrafter"/>
</dbReference>
<dbReference type="Gene3D" id="3.10.20.30">
    <property type="match status" value="1"/>
</dbReference>
<dbReference type="AlphaFoldDB" id="A0A381QYG2"/>
<sequence>MEQTIQISIHYFAGLRDATKKDTEIITIKKGTTAESVYQHLITKYSLPDINHLKVAINDSFVSHDTIIMDQDKLVFIPPVTGG</sequence>
<dbReference type="GO" id="GO:0000166">
    <property type="term" value="F:nucleotide binding"/>
    <property type="evidence" value="ECO:0007669"/>
    <property type="project" value="UniProtKB-KW"/>
</dbReference>
<dbReference type="EMBL" id="UINC01001558">
    <property type="protein sequence ID" value="SUZ83588.1"/>
    <property type="molecule type" value="Genomic_DNA"/>
</dbReference>
<dbReference type="PANTHER" id="PTHR33359:SF1">
    <property type="entry name" value="MOLYBDOPTERIN SYNTHASE SULFUR CARRIER SUBUNIT"/>
    <property type="match status" value="1"/>
</dbReference>
<keyword evidence="1" id="KW-0547">Nucleotide-binding</keyword>
<dbReference type="NCBIfam" id="TIGR01682">
    <property type="entry name" value="moaD"/>
    <property type="match status" value="1"/>
</dbReference>
<dbReference type="CDD" id="cd00754">
    <property type="entry name" value="Ubl_MoaD"/>
    <property type="match status" value="1"/>
</dbReference>
<accession>A0A381QYG2</accession>
<dbReference type="InterPro" id="IPR016155">
    <property type="entry name" value="Mopterin_synth/thiamin_S_b"/>
</dbReference>
<organism evidence="2">
    <name type="scientific">marine metagenome</name>
    <dbReference type="NCBI Taxonomy" id="408172"/>
    <lineage>
        <taxon>unclassified sequences</taxon>
        <taxon>metagenomes</taxon>
        <taxon>ecological metagenomes</taxon>
    </lineage>
</organism>
<reference evidence="2" key="1">
    <citation type="submission" date="2018-05" db="EMBL/GenBank/DDBJ databases">
        <authorList>
            <person name="Lanie J.A."/>
            <person name="Ng W.-L."/>
            <person name="Kazmierczak K.M."/>
            <person name="Andrzejewski T.M."/>
            <person name="Davidsen T.M."/>
            <person name="Wayne K.J."/>
            <person name="Tettelin H."/>
            <person name="Glass J.I."/>
            <person name="Rusch D."/>
            <person name="Podicherti R."/>
            <person name="Tsui H.-C.T."/>
            <person name="Winkler M.E."/>
        </authorList>
    </citation>
    <scope>NUCLEOTIDE SEQUENCE</scope>
</reference>
<evidence type="ECO:0000256" key="1">
    <source>
        <dbReference type="ARBA" id="ARBA00022741"/>
    </source>
</evidence>
<gene>
    <name evidence="2" type="ORF">METZ01_LOCUS36442</name>
</gene>